<organism evidence="2">
    <name type="scientific">viral metagenome</name>
    <dbReference type="NCBI Taxonomy" id="1070528"/>
    <lineage>
        <taxon>unclassified sequences</taxon>
        <taxon>metagenomes</taxon>
        <taxon>organismal metagenomes</taxon>
    </lineage>
</organism>
<feature type="compositionally biased region" description="Basic residues" evidence="1">
    <location>
        <begin position="1"/>
        <end position="24"/>
    </location>
</feature>
<accession>A0A6C0LQE5</accession>
<feature type="region of interest" description="Disordered" evidence="1">
    <location>
        <begin position="47"/>
        <end position="66"/>
    </location>
</feature>
<proteinExistence type="predicted"/>
<sequence>MKQTRSKRRTQRKSRSRKSRRHMRTYAGGGLPTGAGFPLSYTTPSYKEPSASAGTNVQISEPGLARPVLNPTSAVLRGGRRRKTQRNRRNRKNLKVGGFYPSVMGSFLQNAAGIVPATIYSGYKLFKNDKKN</sequence>
<dbReference type="EMBL" id="MN740536">
    <property type="protein sequence ID" value="QHU32198.1"/>
    <property type="molecule type" value="Genomic_DNA"/>
</dbReference>
<name>A0A6C0LQE5_9ZZZZ</name>
<dbReference type="AlphaFoldDB" id="A0A6C0LQE5"/>
<evidence type="ECO:0000313" key="2">
    <source>
        <dbReference type="EMBL" id="QHU32198.1"/>
    </source>
</evidence>
<reference evidence="2" key="1">
    <citation type="journal article" date="2020" name="Nature">
        <title>Giant virus diversity and host interactions through global metagenomics.</title>
        <authorList>
            <person name="Schulz F."/>
            <person name="Roux S."/>
            <person name="Paez-Espino D."/>
            <person name="Jungbluth S."/>
            <person name="Walsh D.A."/>
            <person name="Denef V.J."/>
            <person name="McMahon K.D."/>
            <person name="Konstantinidis K.T."/>
            <person name="Eloe-Fadrosh E.A."/>
            <person name="Kyrpides N.C."/>
            <person name="Woyke T."/>
        </authorList>
    </citation>
    <scope>NUCLEOTIDE SEQUENCE</scope>
    <source>
        <strain evidence="2">GVMAG-M-3300027963-9</strain>
    </source>
</reference>
<protein>
    <submittedName>
        <fullName evidence="2">Uncharacterized protein</fullName>
    </submittedName>
</protein>
<feature type="region of interest" description="Disordered" evidence="1">
    <location>
        <begin position="1"/>
        <end position="42"/>
    </location>
</feature>
<evidence type="ECO:0000256" key="1">
    <source>
        <dbReference type="SAM" id="MobiDB-lite"/>
    </source>
</evidence>